<accession>A0AAN9PY50</accession>
<keyword evidence="2" id="KW-1185">Reference proteome</keyword>
<protein>
    <submittedName>
        <fullName evidence="1">Uncharacterized protein</fullName>
    </submittedName>
</protein>
<evidence type="ECO:0000313" key="2">
    <source>
        <dbReference type="Proteomes" id="UP001367508"/>
    </source>
</evidence>
<dbReference type="Proteomes" id="UP001367508">
    <property type="component" value="Unassembled WGS sequence"/>
</dbReference>
<evidence type="ECO:0000313" key="1">
    <source>
        <dbReference type="EMBL" id="KAK7314104.1"/>
    </source>
</evidence>
<sequence length="173" mass="19867">MVQKKTWSADHPDIPKVLWQLQQLKFSIRYNILLPELRPMDGILRSVLQCSSRIQQLLLGYEIKLDYTKKALRASLTPTWNLLRWSSPSLKINAELSKNQLCSSEPGQCECYNKNSLFVDTEQVLSLDSTTMDASSTFHETGIALENSKKSERGARGRWRRIFSDGERESSEN</sequence>
<dbReference type="AlphaFoldDB" id="A0AAN9PY50"/>
<dbReference type="EMBL" id="JAYMYQ010000009">
    <property type="protein sequence ID" value="KAK7314104.1"/>
    <property type="molecule type" value="Genomic_DNA"/>
</dbReference>
<name>A0AAN9PY50_CANGL</name>
<comment type="caution">
    <text evidence="1">The sequence shown here is derived from an EMBL/GenBank/DDBJ whole genome shotgun (WGS) entry which is preliminary data.</text>
</comment>
<organism evidence="1 2">
    <name type="scientific">Canavalia gladiata</name>
    <name type="common">Sword bean</name>
    <name type="synonym">Dolichos gladiatus</name>
    <dbReference type="NCBI Taxonomy" id="3824"/>
    <lineage>
        <taxon>Eukaryota</taxon>
        <taxon>Viridiplantae</taxon>
        <taxon>Streptophyta</taxon>
        <taxon>Embryophyta</taxon>
        <taxon>Tracheophyta</taxon>
        <taxon>Spermatophyta</taxon>
        <taxon>Magnoliopsida</taxon>
        <taxon>eudicotyledons</taxon>
        <taxon>Gunneridae</taxon>
        <taxon>Pentapetalae</taxon>
        <taxon>rosids</taxon>
        <taxon>fabids</taxon>
        <taxon>Fabales</taxon>
        <taxon>Fabaceae</taxon>
        <taxon>Papilionoideae</taxon>
        <taxon>50 kb inversion clade</taxon>
        <taxon>NPAAA clade</taxon>
        <taxon>indigoferoid/millettioid clade</taxon>
        <taxon>Phaseoleae</taxon>
        <taxon>Canavalia</taxon>
    </lineage>
</organism>
<reference evidence="1 2" key="1">
    <citation type="submission" date="2024-01" db="EMBL/GenBank/DDBJ databases">
        <title>The genomes of 5 underutilized Papilionoideae crops provide insights into root nodulation and disease resistanc.</title>
        <authorList>
            <person name="Jiang F."/>
        </authorList>
    </citation>
    <scope>NUCLEOTIDE SEQUENCE [LARGE SCALE GENOMIC DNA]</scope>
    <source>
        <strain evidence="1">LVBAO_FW01</strain>
        <tissue evidence="1">Leaves</tissue>
    </source>
</reference>
<gene>
    <name evidence="1" type="ORF">VNO77_39314</name>
</gene>
<proteinExistence type="predicted"/>